<accession>A0AAD8YC78</accession>
<evidence type="ECO:0000256" key="6">
    <source>
        <dbReference type="ARBA" id="ARBA00022692"/>
    </source>
</evidence>
<evidence type="ECO:0000256" key="9">
    <source>
        <dbReference type="ARBA" id="ARBA00023098"/>
    </source>
</evidence>
<evidence type="ECO:0000256" key="7">
    <source>
        <dbReference type="ARBA" id="ARBA00022695"/>
    </source>
</evidence>
<evidence type="ECO:0000256" key="8">
    <source>
        <dbReference type="ARBA" id="ARBA00022989"/>
    </source>
</evidence>
<evidence type="ECO:0000256" key="5">
    <source>
        <dbReference type="ARBA" id="ARBA00022679"/>
    </source>
</evidence>
<evidence type="ECO:0000256" key="14">
    <source>
        <dbReference type="SAM" id="Phobius"/>
    </source>
</evidence>
<keyword evidence="3" id="KW-1003">Cell membrane</keyword>
<evidence type="ECO:0000256" key="13">
    <source>
        <dbReference type="RuleBase" id="RU003938"/>
    </source>
</evidence>
<keyword evidence="6 13" id="KW-0812">Transmembrane</keyword>
<dbReference type="AlphaFoldDB" id="A0AAD8YC78"/>
<keyword evidence="11" id="KW-0594">Phospholipid biosynthesis</keyword>
<keyword evidence="5 13" id="KW-0808">Transferase</keyword>
<keyword evidence="10 14" id="KW-0472">Membrane</keyword>
<keyword evidence="16" id="KW-1185">Reference proteome</keyword>
<dbReference type="Pfam" id="PF01148">
    <property type="entry name" value="CTP_transf_1"/>
    <property type="match status" value="1"/>
</dbReference>
<evidence type="ECO:0000256" key="11">
    <source>
        <dbReference type="ARBA" id="ARBA00023209"/>
    </source>
</evidence>
<dbReference type="PANTHER" id="PTHR46382">
    <property type="entry name" value="PHOSPHATIDATE CYTIDYLYLTRANSFERASE"/>
    <property type="match status" value="1"/>
</dbReference>
<sequence>MAQTSSSWRDLPRRILTVAIGVPSIILLLQNTVTSWLFFQGAHLICLLEWRALVPLLPSPSLSSADKKRDGEDALSLLSQYLMSVFSIASFLITILPPALLPPALMASGILLRLLPHLPMCQTKVKSSAEYIYLTIQHYQFGLLYLSIGFHFILRIAVSDNRGAYHIGNLLFVVWMSDTGALIFGRVMKSTTTRQQQQNQAESKHNQKGIILECLQSISPGKTMYGLFGAIITGPISAILYPMAFASSNELSEVNNPLAQRAMLGFLLAIAGIIGDLAESSVKRLSTKKDSGKLLPGHGGVVDRFDSLLSSAVVYYYWMSV</sequence>
<proteinExistence type="inferred from homology"/>
<evidence type="ECO:0000256" key="10">
    <source>
        <dbReference type="ARBA" id="ARBA00023136"/>
    </source>
</evidence>
<dbReference type="InterPro" id="IPR000374">
    <property type="entry name" value="PC_trans"/>
</dbReference>
<feature type="transmembrane region" description="Helical" evidence="14">
    <location>
        <begin position="99"/>
        <end position="118"/>
    </location>
</feature>
<evidence type="ECO:0000256" key="3">
    <source>
        <dbReference type="ARBA" id="ARBA00022475"/>
    </source>
</evidence>
<keyword evidence="9" id="KW-0443">Lipid metabolism</keyword>
<evidence type="ECO:0000256" key="2">
    <source>
        <dbReference type="ARBA" id="ARBA00010185"/>
    </source>
</evidence>
<feature type="transmembrane region" description="Helical" evidence="14">
    <location>
        <begin position="225"/>
        <end position="246"/>
    </location>
</feature>
<evidence type="ECO:0000256" key="1">
    <source>
        <dbReference type="ARBA" id="ARBA00004651"/>
    </source>
</evidence>
<reference evidence="15" key="1">
    <citation type="submission" date="2023-06" db="EMBL/GenBank/DDBJ databases">
        <title>Survivors Of The Sea: Transcriptome response of Skeletonema marinoi to long-term dormancy.</title>
        <authorList>
            <person name="Pinder M.I.M."/>
            <person name="Kourtchenko O."/>
            <person name="Robertson E.K."/>
            <person name="Larsson T."/>
            <person name="Maumus F."/>
            <person name="Osuna-Cruz C.M."/>
            <person name="Vancaester E."/>
            <person name="Stenow R."/>
            <person name="Vandepoele K."/>
            <person name="Ploug H."/>
            <person name="Bruchert V."/>
            <person name="Godhe A."/>
            <person name="Topel M."/>
        </authorList>
    </citation>
    <scope>NUCLEOTIDE SEQUENCE</scope>
    <source>
        <strain evidence="15">R05AC</strain>
    </source>
</reference>
<dbReference type="EMBL" id="JATAAI010000010">
    <property type="protein sequence ID" value="KAK1742894.1"/>
    <property type="molecule type" value="Genomic_DNA"/>
</dbReference>
<keyword evidence="8 14" id="KW-1133">Transmembrane helix</keyword>
<comment type="subcellular location">
    <subcellularLocation>
        <location evidence="1">Cell membrane</location>
        <topology evidence="1">Multi-pass membrane protein</topology>
    </subcellularLocation>
</comment>
<gene>
    <name evidence="15" type="ORF">QTG54_006491</name>
</gene>
<comment type="similarity">
    <text evidence="2 13">Belongs to the CDS family.</text>
</comment>
<evidence type="ECO:0000256" key="12">
    <source>
        <dbReference type="ARBA" id="ARBA00023264"/>
    </source>
</evidence>
<evidence type="ECO:0000313" key="16">
    <source>
        <dbReference type="Proteomes" id="UP001224775"/>
    </source>
</evidence>
<comment type="pathway">
    <text evidence="13">Phospholipid metabolism; CDP-diacylglycerol biosynthesis; CDP-diacylglycerol from sn-glycerol 3-phosphate: step 3/3.</text>
</comment>
<dbReference type="PANTHER" id="PTHR46382:SF1">
    <property type="entry name" value="PHOSPHATIDATE CYTIDYLYLTRANSFERASE"/>
    <property type="match status" value="1"/>
</dbReference>
<name>A0AAD8YC78_9STRA</name>
<evidence type="ECO:0000256" key="4">
    <source>
        <dbReference type="ARBA" id="ARBA00022516"/>
    </source>
</evidence>
<comment type="caution">
    <text evidence="15">The sequence shown here is derived from an EMBL/GenBank/DDBJ whole genome shotgun (WGS) entry which is preliminary data.</text>
</comment>
<feature type="transmembrane region" description="Helical" evidence="14">
    <location>
        <begin position="258"/>
        <end position="278"/>
    </location>
</feature>
<protein>
    <recommendedName>
        <fullName evidence="13">Phosphatidate cytidylyltransferase</fullName>
        <ecNumber evidence="13">2.7.7.41</ecNumber>
    </recommendedName>
</protein>
<feature type="transmembrane region" description="Helical" evidence="14">
    <location>
        <begin position="139"/>
        <end position="158"/>
    </location>
</feature>
<dbReference type="GO" id="GO:0005886">
    <property type="term" value="C:plasma membrane"/>
    <property type="evidence" value="ECO:0007669"/>
    <property type="project" value="UniProtKB-SubCell"/>
</dbReference>
<dbReference type="GO" id="GO:0004605">
    <property type="term" value="F:phosphatidate cytidylyltransferase activity"/>
    <property type="evidence" value="ECO:0007669"/>
    <property type="project" value="UniProtKB-EC"/>
</dbReference>
<keyword evidence="12" id="KW-1208">Phospholipid metabolism</keyword>
<keyword evidence="7 13" id="KW-0548">Nucleotidyltransferase</keyword>
<feature type="transmembrane region" description="Helical" evidence="14">
    <location>
        <begin position="12"/>
        <end position="30"/>
    </location>
</feature>
<feature type="transmembrane region" description="Helical" evidence="14">
    <location>
        <begin position="164"/>
        <end position="184"/>
    </location>
</feature>
<keyword evidence="4" id="KW-0444">Lipid biosynthesis</keyword>
<dbReference type="Proteomes" id="UP001224775">
    <property type="component" value="Unassembled WGS sequence"/>
</dbReference>
<dbReference type="PROSITE" id="PS01315">
    <property type="entry name" value="CDS"/>
    <property type="match status" value="1"/>
</dbReference>
<organism evidence="15 16">
    <name type="scientific">Skeletonema marinoi</name>
    <dbReference type="NCBI Taxonomy" id="267567"/>
    <lineage>
        <taxon>Eukaryota</taxon>
        <taxon>Sar</taxon>
        <taxon>Stramenopiles</taxon>
        <taxon>Ochrophyta</taxon>
        <taxon>Bacillariophyta</taxon>
        <taxon>Coscinodiscophyceae</taxon>
        <taxon>Thalassiosirophycidae</taxon>
        <taxon>Thalassiosirales</taxon>
        <taxon>Skeletonemataceae</taxon>
        <taxon>Skeletonema</taxon>
        <taxon>Skeletonema marinoi-dohrnii complex</taxon>
    </lineage>
</organism>
<dbReference type="EC" id="2.7.7.41" evidence="13"/>
<evidence type="ECO:0000313" key="15">
    <source>
        <dbReference type="EMBL" id="KAK1742894.1"/>
    </source>
</evidence>
<comment type="catalytic activity">
    <reaction evidence="13">
        <text>a 1,2-diacyl-sn-glycero-3-phosphate + CTP + H(+) = a CDP-1,2-diacyl-sn-glycerol + diphosphate</text>
        <dbReference type="Rhea" id="RHEA:16229"/>
        <dbReference type="ChEBI" id="CHEBI:15378"/>
        <dbReference type="ChEBI" id="CHEBI:33019"/>
        <dbReference type="ChEBI" id="CHEBI:37563"/>
        <dbReference type="ChEBI" id="CHEBI:58332"/>
        <dbReference type="ChEBI" id="CHEBI:58608"/>
        <dbReference type="EC" id="2.7.7.41"/>
    </reaction>
</comment>
<dbReference type="GO" id="GO:0016024">
    <property type="term" value="P:CDP-diacylglycerol biosynthetic process"/>
    <property type="evidence" value="ECO:0007669"/>
    <property type="project" value="TreeGrafter"/>
</dbReference>